<dbReference type="OrthoDB" id="6111073at2759"/>
<sequence>MKYPKYGSVSARGSREKNYTGFGDRCLLCSEYFCCHDNMLWQNLDGRMTSPRPQSRRSKSSREIYHPAIKDLSEQAGLTAQSLCVEEVGQTSPPYYVNGDASVTSSHDCASNGHDLTIIPPEPARLSTASPFCNSKKLPALYENSYSSYRQRVVMSGIRLKLLNTSRRPHSTEPTGIVAPSIPYSCANDPNGNVSFIIKNTNSQIEDQEPKEKRRIPHYNNKTRFKSHSGTLLSDGNQGHMNVFHQHLVNIHPLKRQETSLWLSNGFKVQSFKSNGKRSQTYIKPNTAEGHFRNRRSANGKLCRDFSSLHLQNVKPETERQRELEMVLSDSLKQPTDLDVAISPLQIQGGLTGPNRLAADFNLQKG</sequence>
<reference evidence="1 2" key="1">
    <citation type="submission" date="2020-06" db="EMBL/GenBank/DDBJ databases">
        <authorList>
            <person name="Li R."/>
            <person name="Bekaert M."/>
        </authorList>
    </citation>
    <scope>NUCLEOTIDE SEQUENCE [LARGE SCALE GENOMIC DNA]</scope>
    <source>
        <strain evidence="2">wild</strain>
    </source>
</reference>
<organism evidence="1 2">
    <name type="scientific">Mytilus coruscus</name>
    <name type="common">Sea mussel</name>
    <dbReference type="NCBI Taxonomy" id="42192"/>
    <lineage>
        <taxon>Eukaryota</taxon>
        <taxon>Metazoa</taxon>
        <taxon>Spiralia</taxon>
        <taxon>Lophotrochozoa</taxon>
        <taxon>Mollusca</taxon>
        <taxon>Bivalvia</taxon>
        <taxon>Autobranchia</taxon>
        <taxon>Pteriomorphia</taxon>
        <taxon>Mytilida</taxon>
        <taxon>Mytiloidea</taxon>
        <taxon>Mytilidae</taxon>
        <taxon>Mytilinae</taxon>
        <taxon>Mytilus</taxon>
    </lineage>
</organism>
<evidence type="ECO:0000313" key="1">
    <source>
        <dbReference type="EMBL" id="CAC5416829.1"/>
    </source>
</evidence>
<accession>A0A6J8E7J5</accession>
<dbReference type="AlphaFoldDB" id="A0A6J8E7J5"/>
<proteinExistence type="predicted"/>
<evidence type="ECO:0000313" key="2">
    <source>
        <dbReference type="Proteomes" id="UP000507470"/>
    </source>
</evidence>
<gene>
    <name evidence="1" type="ORF">MCOR_49408</name>
</gene>
<dbReference type="Proteomes" id="UP000507470">
    <property type="component" value="Unassembled WGS sequence"/>
</dbReference>
<protein>
    <submittedName>
        <fullName evidence="1">Uncharacterized protein</fullName>
    </submittedName>
</protein>
<dbReference type="EMBL" id="CACVKT020008714">
    <property type="protein sequence ID" value="CAC5416829.1"/>
    <property type="molecule type" value="Genomic_DNA"/>
</dbReference>
<name>A0A6J8E7J5_MYTCO</name>
<keyword evidence="2" id="KW-1185">Reference proteome</keyword>